<dbReference type="GO" id="GO:0007218">
    <property type="term" value="P:neuropeptide signaling pathway"/>
    <property type="evidence" value="ECO:0007669"/>
    <property type="project" value="UniProtKB-KW"/>
</dbReference>
<dbReference type="InterPro" id="IPR000750">
    <property type="entry name" value="Proenkphlin_B"/>
</dbReference>
<reference evidence="17" key="1">
    <citation type="submission" date="2025-08" db="UniProtKB">
        <authorList>
            <consortium name="Ensembl"/>
        </authorList>
    </citation>
    <scope>IDENTIFICATION</scope>
</reference>
<dbReference type="GO" id="GO:0005576">
    <property type="term" value="C:extracellular region"/>
    <property type="evidence" value="ECO:0007669"/>
    <property type="project" value="UniProtKB-SubCell"/>
</dbReference>
<keyword evidence="8" id="KW-0555">Opioid peptide</keyword>
<dbReference type="AlphaFoldDB" id="A0A3B3RUS2"/>
<dbReference type="GeneID" id="111835298"/>
<dbReference type="Ensembl" id="ENSPKIT00000002123.1">
    <property type="protein sequence ID" value="ENSPKIP00000021486.1"/>
    <property type="gene ID" value="ENSPKIG00000005867.1"/>
</dbReference>
<evidence type="ECO:0000256" key="8">
    <source>
        <dbReference type="ARBA" id="ARBA00022901"/>
    </source>
</evidence>
<keyword evidence="5" id="KW-0165">Cleavage on pair of basic residues</keyword>
<name>A0A3B3RUS2_9TELE</name>
<keyword evidence="6 16" id="KW-0732">Signal</keyword>
<dbReference type="GO" id="GO:0043025">
    <property type="term" value="C:neuronal cell body"/>
    <property type="evidence" value="ECO:0007669"/>
    <property type="project" value="TreeGrafter"/>
</dbReference>
<evidence type="ECO:0000256" key="16">
    <source>
        <dbReference type="SAM" id="SignalP"/>
    </source>
</evidence>
<sequence>MDWYLLVMVLSLGLPSAAQKNCSSQCLTCAQLISEVDGSFDRLACTLECEGILPSTSDLEKCRKVVGFFTSSTSLNEMNEDNEDTIESESLDLQGALVGPIVKRYGGFLKKLDKNKIFNLGSNENDYRKASLAKKYSRIFRKPGERDVPEIGREVSQQEDGAELDHDTSGKMKRYGGFVRKFGGRRSGEEGGREVLQKRYGGFLRRIRPKLKFVNQKRYGGLLRRHFKVSPRSEEEPNSYYDFDP</sequence>
<dbReference type="PANTHER" id="PTHR11438">
    <property type="entry name" value="PROENKEPHALIN"/>
    <property type="match status" value="1"/>
</dbReference>
<dbReference type="GeneTree" id="ENSGT00950000183149"/>
<protein>
    <recommendedName>
        <fullName evidence="3">Proenkephalin-B</fullName>
    </recommendedName>
    <alternativeName>
        <fullName evidence="13">Beta-neoendorphin-dynorphin</fullName>
    </alternativeName>
    <alternativeName>
        <fullName evidence="12">Preprodynorphin</fullName>
    </alternativeName>
</protein>
<dbReference type="GO" id="GO:0031628">
    <property type="term" value="F:opioid receptor binding"/>
    <property type="evidence" value="ECO:0007669"/>
    <property type="project" value="TreeGrafter"/>
</dbReference>
<reference evidence="17" key="2">
    <citation type="submission" date="2025-09" db="UniProtKB">
        <authorList>
            <consortium name="Ensembl"/>
        </authorList>
    </citation>
    <scope>IDENTIFICATION</scope>
</reference>
<comment type="subcellular location">
    <subcellularLocation>
        <location evidence="1">Secreted</location>
    </subcellularLocation>
</comment>
<proteinExistence type="inferred from homology"/>
<dbReference type="RefSeq" id="XP_023651211.1">
    <property type="nucleotide sequence ID" value="XM_023795443.2"/>
</dbReference>
<keyword evidence="9" id="KW-1015">Disulfide bond</keyword>
<comment type="function">
    <text evidence="15">Leumorphin has a typical opioid activity and may have anti-apoptotic effect.</text>
</comment>
<keyword evidence="4" id="KW-0964">Secreted</keyword>
<dbReference type="GO" id="GO:0043679">
    <property type="term" value="C:axon terminus"/>
    <property type="evidence" value="ECO:0007669"/>
    <property type="project" value="TreeGrafter"/>
</dbReference>
<feature type="chain" id="PRO_5017447139" description="Proenkephalin-B" evidence="16">
    <location>
        <begin position="19"/>
        <end position="245"/>
    </location>
</feature>
<comment type="function">
    <text evidence="14">Dynorphin peptides differentially regulate the kappa opioid receptor. Dynorphin A(1-13) has a typical opioid activity, it is 700 times more potent than Leu-enkephalin.</text>
</comment>
<evidence type="ECO:0000256" key="13">
    <source>
        <dbReference type="ARBA" id="ARBA00032642"/>
    </source>
</evidence>
<evidence type="ECO:0000256" key="10">
    <source>
        <dbReference type="ARBA" id="ARBA00023205"/>
    </source>
</evidence>
<evidence type="ECO:0000256" key="1">
    <source>
        <dbReference type="ARBA" id="ARBA00004613"/>
    </source>
</evidence>
<evidence type="ECO:0000256" key="15">
    <source>
        <dbReference type="ARBA" id="ARBA00035624"/>
    </source>
</evidence>
<dbReference type="RefSeq" id="XP_023651210.1">
    <property type="nucleotide sequence ID" value="XM_023795442.2"/>
</dbReference>
<evidence type="ECO:0000256" key="2">
    <source>
        <dbReference type="ARBA" id="ARBA00008543"/>
    </source>
</evidence>
<comment type="function">
    <text evidence="11">Leu-enkephalins compete with and mimic the effects of opiate drugs. They play a role in a number of physiologic functions, including pain perception and responses to stress.</text>
</comment>
<evidence type="ECO:0000256" key="5">
    <source>
        <dbReference type="ARBA" id="ARBA00022685"/>
    </source>
</evidence>
<keyword evidence="7" id="KW-0529">Neurotransmitter</keyword>
<dbReference type="PRINTS" id="PR01028">
    <property type="entry name" value="OPIOIDPRCRSR"/>
</dbReference>
<evidence type="ECO:0000256" key="4">
    <source>
        <dbReference type="ARBA" id="ARBA00022525"/>
    </source>
</evidence>
<organism evidence="17 18">
    <name type="scientific">Paramormyrops kingsleyae</name>
    <dbReference type="NCBI Taxonomy" id="1676925"/>
    <lineage>
        <taxon>Eukaryota</taxon>
        <taxon>Metazoa</taxon>
        <taxon>Chordata</taxon>
        <taxon>Craniata</taxon>
        <taxon>Vertebrata</taxon>
        <taxon>Euteleostomi</taxon>
        <taxon>Actinopterygii</taxon>
        <taxon>Neopterygii</taxon>
        <taxon>Teleostei</taxon>
        <taxon>Osteoglossocephala</taxon>
        <taxon>Osteoglossomorpha</taxon>
        <taxon>Osteoglossiformes</taxon>
        <taxon>Mormyridae</taxon>
        <taxon>Paramormyrops</taxon>
    </lineage>
</organism>
<evidence type="ECO:0000313" key="18">
    <source>
        <dbReference type="Proteomes" id="UP000261540"/>
    </source>
</evidence>
<dbReference type="STRING" id="1676925.ENSPKIP00000021486"/>
<evidence type="ECO:0000256" key="6">
    <source>
        <dbReference type="ARBA" id="ARBA00022729"/>
    </source>
</evidence>
<dbReference type="RefSeq" id="XP_023651212.1">
    <property type="nucleotide sequence ID" value="XM_023795444.2"/>
</dbReference>
<dbReference type="GO" id="GO:0007600">
    <property type="term" value="P:sensory perception"/>
    <property type="evidence" value="ECO:0007669"/>
    <property type="project" value="TreeGrafter"/>
</dbReference>
<accession>A0A3B3RUS2</accession>
<dbReference type="PRINTS" id="PR01030">
    <property type="entry name" value="PENKBPRCRSR"/>
</dbReference>
<evidence type="ECO:0000256" key="12">
    <source>
        <dbReference type="ARBA" id="ARBA00032080"/>
    </source>
</evidence>
<dbReference type="InterPro" id="IPR006024">
    <property type="entry name" value="Opioid_neupept"/>
</dbReference>
<dbReference type="GO" id="GO:0007268">
    <property type="term" value="P:chemical synaptic transmission"/>
    <property type="evidence" value="ECO:0007669"/>
    <property type="project" value="UniProtKB-KW"/>
</dbReference>
<comment type="similarity">
    <text evidence="2">Belongs to the opioid neuropeptide precursor family.</text>
</comment>
<evidence type="ECO:0000256" key="11">
    <source>
        <dbReference type="ARBA" id="ARBA00024913"/>
    </source>
</evidence>
<feature type="signal peptide" evidence="16">
    <location>
        <begin position="1"/>
        <end position="18"/>
    </location>
</feature>
<dbReference type="GO" id="GO:0001515">
    <property type="term" value="F:opioid peptide activity"/>
    <property type="evidence" value="ECO:0007669"/>
    <property type="project" value="UniProtKB-KW"/>
</dbReference>
<evidence type="ECO:0000313" key="17">
    <source>
        <dbReference type="Ensembl" id="ENSPKIP00000021486.1"/>
    </source>
</evidence>
<evidence type="ECO:0000256" key="7">
    <source>
        <dbReference type="ARBA" id="ARBA00022894"/>
    </source>
</evidence>
<dbReference type="Proteomes" id="UP000261540">
    <property type="component" value="Unplaced"/>
</dbReference>
<dbReference type="Pfam" id="PF01160">
    <property type="entry name" value="Opiods_neuropep"/>
    <property type="match status" value="1"/>
</dbReference>
<dbReference type="PANTHER" id="PTHR11438:SF4">
    <property type="entry name" value="PROENKEPHALIN-B"/>
    <property type="match status" value="1"/>
</dbReference>
<keyword evidence="10" id="KW-0257">Endorphin</keyword>
<keyword evidence="18" id="KW-1185">Reference proteome</keyword>
<evidence type="ECO:0000256" key="14">
    <source>
        <dbReference type="ARBA" id="ARBA00035607"/>
    </source>
</evidence>
<evidence type="ECO:0000256" key="9">
    <source>
        <dbReference type="ARBA" id="ARBA00023157"/>
    </source>
</evidence>
<dbReference type="GO" id="GO:0005886">
    <property type="term" value="C:plasma membrane"/>
    <property type="evidence" value="ECO:0007669"/>
    <property type="project" value="TreeGrafter"/>
</dbReference>
<evidence type="ECO:0000256" key="3">
    <source>
        <dbReference type="ARBA" id="ARBA00020232"/>
    </source>
</evidence>
<dbReference type="GO" id="GO:0030425">
    <property type="term" value="C:dendrite"/>
    <property type="evidence" value="ECO:0007669"/>
    <property type="project" value="TreeGrafter"/>
</dbReference>